<dbReference type="AlphaFoldDB" id="A0A3A3G1R7"/>
<sequence>MFTFRDHFSDASQSSTEIQIDLNTALYGKLLDSARRFADLNAPAARASLQEAGEMLRQGMQSHSTQELTMLAGAQARASSRRAAAYACNCAGIAAGTHAELIALLGAQMAETNTEIAELVADISRSAPGEYSRFIHAMQLSFDHANARLEQIIQASRQVLDTLETNCIAAARQFDSAARQVRSH</sequence>
<keyword evidence="3" id="KW-1185">Reference proteome</keyword>
<organism evidence="2 3">
    <name type="scientific">Noviherbaspirillum sedimenti</name>
    <dbReference type="NCBI Taxonomy" id="2320865"/>
    <lineage>
        <taxon>Bacteria</taxon>
        <taxon>Pseudomonadati</taxon>
        <taxon>Pseudomonadota</taxon>
        <taxon>Betaproteobacteria</taxon>
        <taxon>Burkholderiales</taxon>
        <taxon>Oxalobacteraceae</taxon>
        <taxon>Noviherbaspirillum</taxon>
    </lineage>
</organism>
<dbReference type="EMBL" id="QYUQ01000002">
    <property type="protein sequence ID" value="RJG01861.1"/>
    <property type="molecule type" value="Genomic_DNA"/>
</dbReference>
<dbReference type="Pfam" id="PF09361">
    <property type="entry name" value="Phasin_2"/>
    <property type="match status" value="1"/>
</dbReference>
<evidence type="ECO:0000313" key="2">
    <source>
        <dbReference type="EMBL" id="RJG01861.1"/>
    </source>
</evidence>
<evidence type="ECO:0000313" key="3">
    <source>
        <dbReference type="Proteomes" id="UP000266327"/>
    </source>
</evidence>
<feature type="domain" description="Phasin" evidence="1">
    <location>
        <begin position="15"/>
        <end position="109"/>
    </location>
</feature>
<evidence type="ECO:0000259" key="1">
    <source>
        <dbReference type="Pfam" id="PF09361"/>
    </source>
</evidence>
<name>A0A3A3G1R7_9BURK</name>
<dbReference type="InterPro" id="IPR018968">
    <property type="entry name" value="Phasin"/>
</dbReference>
<gene>
    <name evidence="2" type="ORF">D3878_09955</name>
</gene>
<dbReference type="Proteomes" id="UP000266327">
    <property type="component" value="Unassembled WGS sequence"/>
</dbReference>
<comment type="caution">
    <text evidence="2">The sequence shown here is derived from an EMBL/GenBank/DDBJ whole genome shotgun (WGS) entry which is preliminary data.</text>
</comment>
<accession>A0A3A3G1R7</accession>
<protein>
    <recommendedName>
        <fullName evidence="1">Phasin domain-containing protein</fullName>
    </recommendedName>
</protein>
<reference evidence="3" key="1">
    <citation type="submission" date="2018-09" db="EMBL/GenBank/DDBJ databases">
        <authorList>
            <person name="Zhu H."/>
        </authorList>
    </citation>
    <scope>NUCLEOTIDE SEQUENCE [LARGE SCALE GENOMIC DNA]</scope>
    <source>
        <strain evidence="3">K1S02-23</strain>
    </source>
</reference>
<proteinExistence type="predicted"/>